<keyword evidence="3" id="KW-0804">Transcription</keyword>
<evidence type="ECO:0000313" key="6">
    <source>
        <dbReference type="Proteomes" id="UP000674938"/>
    </source>
</evidence>
<dbReference type="AlphaFoldDB" id="A0A940PDB3"/>
<gene>
    <name evidence="5" type="ORF">I6N95_15795</name>
</gene>
<reference evidence="5" key="1">
    <citation type="submission" date="2020-12" db="EMBL/GenBank/DDBJ databases">
        <title>Vagococcus allomyrinae sp. nov. and Enterococcus lavae sp. nov., isolated from the larvae of Allomyrina dichotoma.</title>
        <authorList>
            <person name="Lee S.D."/>
        </authorList>
    </citation>
    <scope>NUCLEOTIDE SEQUENCE</scope>
    <source>
        <strain evidence="5">BWB3-3</strain>
    </source>
</reference>
<dbReference type="PANTHER" id="PTHR47504">
    <property type="entry name" value="RIGHT ORIGIN-BINDING PROTEIN"/>
    <property type="match status" value="1"/>
</dbReference>
<sequence>MIQQFNEVINYLETHILDDISKDQIAKIAGVSDYHFRKLFLFISGLTLHDYIKQRRFTLANAELIAGASVTEVSFKYGYQSLEGFSRAFKEWSGYLPSAIYENQIQKTFSRLSFVIDIKGGISMEVKIEKKEPFNLIGVTCQVPIQFEGVNSEIMALANSITPQQRAELNDLKDLYPLQVINASYNFAETRLEEKGTLTHLIGVVTSQETLSADFAEVEVPSHTWAIFPNKGPYPQTLQKTWQQIYGEWLPSTNYELVEAPEISFSRFEEPENNRYSEIWLAVKEK</sequence>
<dbReference type="SUPFAM" id="SSF55136">
    <property type="entry name" value="Probable bacterial effector-binding domain"/>
    <property type="match status" value="1"/>
</dbReference>
<dbReference type="RefSeq" id="WP_209529706.1">
    <property type="nucleotide sequence ID" value="NZ_JAEEGA010000010.1"/>
</dbReference>
<dbReference type="Proteomes" id="UP000674938">
    <property type="component" value="Unassembled WGS sequence"/>
</dbReference>
<keyword evidence="2" id="KW-0238">DNA-binding</keyword>
<dbReference type="Gene3D" id="3.20.80.10">
    <property type="entry name" value="Regulatory factor, effector binding domain"/>
    <property type="match status" value="1"/>
</dbReference>
<evidence type="ECO:0000256" key="1">
    <source>
        <dbReference type="ARBA" id="ARBA00023015"/>
    </source>
</evidence>
<proteinExistence type="predicted"/>
<keyword evidence="1" id="KW-0805">Transcription regulation</keyword>
<dbReference type="InterPro" id="IPR011256">
    <property type="entry name" value="Reg_factor_effector_dom_sf"/>
</dbReference>
<dbReference type="InterPro" id="IPR010499">
    <property type="entry name" value="AraC_E-bd"/>
</dbReference>
<dbReference type="GO" id="GO:0003700">
    <property type="term" value="F:DNA-binding transcription factor activity"/>
    <property type="evidence" value="ECO:0007669"/>
    <property type="project" value="InterPro"/>
</dbReference>
<organism evidence="5 6">
    <name type="scientific">Vagococcus allomyrinae</name>
    <dbReference type="NCBI Taxonomy" id="2794353"/>
    <lineage>
        <taxon>Bacteria</taxon>
        <taxon>Bacillati</taxon>
        <taxon>Bacillota</taxon>
        <taxon>Bacilli</taxon>
        <taxon>Lactobacillales</taxon>
        <taxon>Enterococcaceae</taxon>
        <taxon>Vagococcus</taxon>
    </lineage>
</organism>
<comment type="caution">
    <text evidence="5">The sequence shown here is derived from an EMBL/GenBank/DDBJ whole genome shotgun (WGS) entry which is preliminary data.</text>
</comment>
<dbReference type="GO" id="GO:0043565">
    <property type="term" value="F:sequence-specific DNA binding"/>
    <property type="evidence" value="ECO:0007669"/>
    <property type="project" value="InterPro"/>
</dbReference>
<accession>A0A940PDB3</accession>
<dbReference type="SMART" id="SM00871">
    <property type="entry name" value="AraC_E_bind"/>
    <property type="match status" value="1"/>
</dbReference>
<dbReference type="PROSITE" id="PS01124">
    <property type="entry name" value="HTH_ARAC_FAMILY_2"/>
    <property type="match status" value="1"/>
</dbReference>
<keyword evidence="6" id="KW-1185">Reference proteome</keyword>
<dbReference type="InterPro" id="IPR018060">
    <property type="entry name" value="HTH_AraC"/>
</dbReference>
<name>A0A940PDB3_9ENTE</name>
<dbReference type="InterPro" id="IPR050959">
    <property type="entry name" value="MarA-like"/>
</dbReference>
<feature type="domain" description="HTH araC/xylS-type" evidence="4">
    <location>
        <begin position="6"/>
        <end position="103"/>
    </location>
</feature>
<dbReference type="InterPro" id="IPR029442">
    <property type="entry name" value="GyrI-like"/>
</dbReference>
<evidence type="ECO:0000313" key="5">
    <source>
        <dbReference type="EMBL" id="MBP1042482.1"/>
    </source>
</evidence>
<evidence type="ECO:0000256" key="3">
    <source>
        <dbReference type="ARBA" id="ARBA00023163"/>
    </source>
</evidence>
<dbReference type="SMART" id="SM00342">
    <property type="entry name" value="HTH_ARAC"/>
    <property type="match status" value="1"/>
</dbReference>
<dbReference type="EMBL" id="JAEEGA010000010">
    <property type="protein sequence ID" value="MBP1042482.1"/>
    <property type="molecule type" value="Genomic_DNA"/>
</dbReference>
<dbReference type="Pfam" id="PF06445">
    <property type="entry name" value="GyrI-like"/>
    <property type="match status" value="1"/>
</dbReference>
<dbReference type="Pfam" id="PF12833">
    <property type="entry name" value="HTH_18"/>
    <property type="match status" value="1"/>
</dbReference>
<evidence type="ECO:0000259" key="4">
    <source>
        <dbReference type="PROSITE" id="PS01124"/>
    </source>
</evidence>
<evidence type="ECO:0000256" key="2">
    <source>
        <dbReference type="ARBA" id="ARBA00023125"/>
    </source>
</evidence>
<dbReference type="SUPFAM" id="SSF46689">
    <property type="entry name" value="Homeodomain-like"/>
    <property type="match status" value="2"/>
</dbReference>
<dbReference type="PANTHER" id="PTHR47504:SF5">
    <property type="entry name" value="RIGHT ORIGIN-BINDING PROTEIN"/>
    <property type="match status" value="1"/>
</dbReference>
<protein>
    <submittedName>
        <fullName evidence="5">AraC family transcriptional regulator</fullName>
    </submittedName>
</protein>
<dbReference type="InterPro" id="IPR009057">
    <property type="entry name" value="Homeodomain-like_sf"/>
</dbReference>
<dbReference type="Gene3D" id="1.10.10.60">
    <property type="entry name" value="Homeodomain-like"/>
    <property type="match status" value="2"/>
</dbReference>